<feature type="transmembrane region" description="Helical" evidence="1">
    <location>
        <begin position="84"/>
        <end position="104"/>
    </location>
</feature>
<reference evidence="2 3" key="1">
    <citation type="journal article" date="2021" name="BMC Genomics">
        <title>Datura genome reveals duplications of psychoactive alkaloid biosynthetic genes and high mutation rate following tissue culture.</title>
        <authorList>
            <person name="Rajewski A."/>
            <person name="Carter-House D."/>
            <person name="Stajich J."/>
            <person name="Litt A."/>
        </authorList>
    </citation>
    <scope>NUCLEOTIDE SEQUENCE [LARGE SCALE GENOMIC DNA]</scope>
    <source>
        <strain evidence="2">AR-01</strain>
    </source>
</reference>
<feature type="non-terminal residue" evidence="2">
    <location>
        <position position="1"/>
    </location>
</feature>
<dbReference type="Proteomes" id="UP000823775">
    <property type="component" value="Unassembled WGS sequence"/>
</dbReference>
<organism evidence="2 3">
    <name type="scientific">Datura stramonium</name>
    <name type="common">Jimsonweed</name>
    <name type="synonym">Common thornapple</name>
    <dbReference type="NCBI Taxonomy" id="4076"/>
    <lineage>
        <taxon>Eukaryota</taxon>
        <taxon>Viridiplantae</taxon>
        <taxon>Streptophyta</taxon>
        <taxon>Embryophyta</taxon>
        <taxon>Tracheophyta</taxon>
        <taxon>Spermatophyta</taxon>
        <taxon>Magnoliopsida</taxon>
        <taxon>eudicotyledons</taxon>
        <taxon>Gunneridae</taxon>
        <taxon>Pentapetalae</taxon>
        <taxon>asterids</taxon>
        <taxon>lamiids</taxon>
        <taxon>Solanales</taxon>
        <taxon>Solanaceae</taxon>
        <taxon>Solanoideae</taxon>
        <taxon>Datureae</taxon>
        <taxon>Datura</taxon>
    </lineage>
</organism>
<evidence type="ECO:0000313" key="2">
    <source>
        <dbReference type="EMBL" id="MCE5166528.1"/>
    </source>
</evidence>
<comment type="caution">
    <text evidence="2">The sequence shown here is derived from an EMBL/GenBank/DDBJ whole genome shotgun (WGS) entry which is preliminary data.</text>
</comment>
<protein>
    <submittedName>
        <fullName evidence="2">Uncharacterized protein</fullName>
    </submittedName>
</protein>
<keyword evidence="1" id="KW-0472">Membrane</keyword>
<sequence length="119" mass="13168">AARNRIFDDSRFILGKGEGGEEGAALGPIIQFAPTDRHGYVVKETLSLSFTDRTATLSGFLRDRFTLLRLTECRKPSTGRRSCFSHDLLLLMSAFSLLISLGLVTKNFPQLTERSATDT</sequence>
<gene>
    <name evidence="2" type="ORF">HAX54_021331</name>
</gene>
<evidence type="ECO:0000256" key="1">
    <source>
        <dbReference type="SAM" id="Phobius"/>
    </source>
</evidence>
<name>A0ABS8Y440_DATST</name>
<dbReference type="EMBL" id="JACEIK010025656">
    <property type="protein sequence ID" value="MCE5166528.1"/>
    <property type="molecule type" value="Genomic_DNA"/>
</dbReference>
<accession>A0ABS8Y440</accession>
<evidence type="ECO:0000313" key="3">
    <source>
        <dbReference type="Proteomes" id="UP000823775"/>
    </source>
</evidence>
<keyword evidence="1" id="KW-0812">Transmembrane</keyword>
<keyword evidence="3" id="KW-1185">Reference proteome</keyword>
<proteinExistence type="predicted"/>
<keyword evidence="1" id="KW-1133">Transmembrane helix</keyword>